<comment type="caution">
    <text evidence="1">The sequence shown here is derived from an EMBL/GenBank/DDBJ whole genome shotgun (WGS) entry which is preliminary data.</text>
</comment>
<gene>
    <name evidence="1" type="ORF">IAC10_02750</name>
</gene>
<accession>A0A9D1JM10</accession>
<dbReference type="EMBL" id="DVIU01000055">
    <property type="protein sequence ID" value="HIS35537.1"/>
    <property type="molecule type" value="Genomic_DNA"/>
</dbReference>
<proteinExistence type="predicted"/>
<dbReference type="AlphaFoldDB" id="A0A9D1JM10"/>
<evidence type="ECO:0000313" key="1">
    <source>
        <dbReference type="EMBL" id="HIS35537.1"/>
    </source>
</evidence>
<dbReference type="Proteomes" id="UP000823928">
    <property type="component" value="Unassembled WGS sequence"/>
</dbReference>
<name>A0A9D1JM10_9BACT</name>
<evidence type="ECO:0000313" key="2">
    <source>
        <dbReference type="Proteomes" id="UP000823928"/>
    </source>
</evidence>
<reference evidence="1" key="2">
    <citation type="journal article" date="2021" name="PeerJ">
        <title>Extensive microbial diversity within the chicken gut microbiome revealed by metagenomics and culture.</title>
        <authorList>
            <person name="Gilroy R."/>
            <person name="Ravi A."/>
            <person name="Getino M."/>
            <person name="Pursley I."/>
            <person name="Horton D.L."/>
            <person name="Alikhan N.F."/>
            <person name="Baker D."/>
            <person name="Gharbi K."/>
            <person name="Hall N."/>
            <person name="Watson M."/>
            <person name="Adriaenssens E.M."/>
            <person name="Foster-Nyarko E."/>
            <person name="Jarju S."/>
            <person name="Secka A."/>
            <person name="Antonio M."/>
            <person name="Oren A."/>
            <person name="Chaudhuri R.R."/>
            <person name="La Ragione R."/>
            <person name="Hildebrand F."/>
            <person name="Pallen M.J."/>
        </authorList>
    </citation>
    <scope>NUCLEOTIDE SEQUENCE</scope>
    <source>
        <strain evidence="1">6276</strain>
    </source>
</reference>
<organism evidence="1 2">
    <name type="scientific">Candidatus Scatousia excrementigallinarum</name>
    <dbReference type="NCBI Taxonomy" id="2840935"/>
    <lineage>
        <taxon>Bacteria</taxon>
        <taxon>Candidatus Scatousia</taxon>
    </lineage>
</organism>
<reference evidence="1" key="1">
    <citation type="submission" date="2020-10" db="EMBL/GenBank/DDBJ databases">
        <authorList>
            <person name="Gilroy R."/>
        </authorList>
    </citation>
    <scope>NUCLEOTIDE SEQUENCE</scope>
    <source>
        <strain evidence="1">6276</strain>
    </source>
</reference>
<sequence length="319" mass="36779">MIRSGLLICSFYLKKRFCRNDETVLELNKEYEYNGKNYENVLCLMKSFCENKVEYADDESSMKMFSVLRGSISVWEDNDYKALSFTVHSGQYGLESDLMDRRTQKVQFHRNEDVADIKSFKCLVLVPNDTDNVKVNKGIFVFQTIATYGVKTITTKHMKEFFAEMGLTLETRSVSVRTFVEKLMDRGNLHCIKFIKNRISSDSSDNIFVSIGREERSYYKPKLTESFKGILLDLLDGKSNSEVIEIEDSPCENVKITFKVGSNYRTVELSDINRLSVVEDIPDSIFNNGKYDGKVLIEYMIGIAKTYKNKMVLTVNEDL</sequence>
<protein>
    <submittedName>
        <fullName evidence="1">Uncharacterized protein</fullName>
    </submittedName>
</protein>